<evidence type="ECO:0000313" key="2">
    <source>
        <dbReference type="Proteomes" id="UP000249177"/>
    </source>
</evidence>
<evidence type="ECO:0000313" key="1">
    <source>
        <dbReference type="EMBL" id="PZX91840.1"/>
    </source>
</evidence>
<dbReference type="OrthoDB" id="1371891at2"/>
<proteinExistence type="predicted"/>
<accession>A0A2W7TT13</accession>
<dbReference type="EMBL" id="QKXH01000018">
    <property type="protein sequence ID" value="PZX91840.1"/>
    <property type="molecule type" value="Genomic_DNA"/>
</dbReference>
<gene>
    <name evidence="1" type="ORF">DOS84_18730</name>
</gene>
<dbReference type="AlphaFoldDB" id="A0A2W7TT13"/>
<sequence length="129" mass="15375">MILPKKEFNIYPKTEENLNAVLSYHFDKYLLFDKNEAVEDLLKNNTLSMNQIEFIAKKLSESWCQLFENFFREKTTSYSNIMNYGICGLILPESKWQYSKGSKARPKIREFIEFVKNTERDFDFLSTNN</sequence>
<protein>
    <submittedName>
        <fullName evidence="1">Uncharacterized protein</fullName>
    </submittedName>
</protein>
<reference evidence="1 2" key="1">
    <citation type="submission" date="2018-06" db="EMBL/GenBank/DDBJ databases">
        <title>Flavobacterium sp IMCC34762, genome.</title>
        <authorList>
            <person name="Joung Y."/>
            <person name="Cho J."/>
            <person name="Song J."/>
        </authorList>
    </citation>
    <scope>NUCLEOTIDE SEQUENCE [LARGE SCALE GENOMIC DNA]</scope>
    <source>
        <strain evidence="1 2">IMCC34762</strain>
    </source>
</reference>
<comment type="caution">
    <text evidence="1">The sequence shown here is derived from an EMBL/GenBank/DDBJ whole genome shotgun (WGS) entry which is preliminary data.</text>
</comment>
<keyword evidence="2" id="KW-1185">Reference proteome</keyword>
<organism evidence="1 2">
    <name type="scientific">Flavobacterium aquariorum</name>
    <dbReference type="NCBI Taxonomy" id="2217670"/>
    <lineage>
        <taxon>Bacteria</taxon>
        <taxon>Pseudomonadati</taxon>
        <taxon>Bacteroidota</taxon>
        <taxon>Flavobacteriia</taxon>
        <taxon>Flavobacteriales</taxon>
        <taxon>Flavobacteriaceae</taxon>
        <taxon>Flavobacterium</taxon>
    </lineage>
</organism>
<name>A0A2W7TT13_9FLAO</name>
<dbReference type="RefSeq" id="WP_111411626.1">
    <property type="nucleotide sequence ID" value="NZ_QKXH01000018.1"/>
</dbReference>
<dbReference type="Proteomes" id="UP000249177">
    <property type="component" value="Unassembled WGS sequence"/>
</dbReference>